<organism evidence="1 2">
    <name type="scientific">Porites lobata</name>
    <dbReference type="NCBI Taxonomy" id="104759"/>
    <lineage>
        <taxon>Eukaryota</taxon>
        <taxon>Metazoa</taxon>
        <taxon>Cnidaria</taxon>
        <taxon>Anthozoa</taxon>
        <taxon>Hexacorallia</taxon>
        <taxon>Scleractinia</taxon>
        <taxon>Fungiina</taxon>
        <taxon>Poritidae</taxon>
        <taxon>Porites</taxon>
    </lineage>
</organism>
<name>A0ABN8S5L4_9CNID</name>
<feature type="non-terminal residue" evidence="1">
    <location>
        <position position="252"/>
    </location>
</feature>
<dbReference type="PANTHER" id="PTHR31511:SF12">
    <property type="entry name" value="RHO TERMINATION FACTOR N-TERMINAL DOMAIN-CONTAINING PROTEIN"/>
    <property type="match status" value="1"/>
</dbReference>
<feature type="non-terminal residue" evidence="1">
    <location>
        <position position="1"/>
    </location>
</feature>
<comment type="caution">
    <text evidence="1">The sequence shown here is derived from an EMBL/GenBank/DDBJ whole genome shotgun (WGS) entry which is preliminary data.</text>
</comment>
<evidence type="ECO:0008006" key="3">
    <source>
        <dbReference type="Google" id="ProtNLM"/>
    </source>
</evidence>
<protein>
    <recommendedName>
        <fullName evidence="3">C2H2-type domain-containing protein</fullName>
    </recommendedName>
</protein>
<gene>
    <name evidence="1" type="ORF">PLOB_00036547</name>
</gene>
<dbReference type="PANTHER" id="PTHR31511">
    <property type="entry name" value="PROTEIN CBG23764"/>
    <property type="match status" value="1"/>
</dbReference>
<reference evidence="1 2" key="1">
    <citation type="submission" date="2022-05" db="EMBL/GenBank/DDBJ databases">
        <authorList>
            <consortium name="Genoscope - CEA"/>
            <person name="William W."/>
        </authorList>
    </citation>
    <scope>NUCLEOTIDE SEQUENCE [LARGE SCALE GENOMIC DNA]</scope>
</reference>
<dbReference type="EMBL" id="CALNXK010000517">
    <property type="protein sequence ID" value="CAH3187022.1"/>
    <property type="molecule type" value="Genomic_DNA"/>
</dbReference>
<proteinExistence type="predicted"/>
<evidence type="ECO:0000313" key="2">
    <source>
        <dbReference type="Proteomes" id="UP001159405"/>
    </source>
</evidence>
<keyword evidence="2" id="KW-1185">Reference proteome</keyword>
<accession>A0ABN8S5L4</accession>
<evidence type="ECO:0000313" key="1">
    <source>
        <dbReference type="EMBL" id="CAH3187022.1"/>
    </source>
</evidence>
<sequence>ESTDVEKLIDKCVKKIIEDLEAYQKNGSGWYFKEVVQLEIHTSEFNPMNGSSYIPLPDWISDKKAIYENSLNTEGINFPMKLKHISKFEKLNPSLPGINVFSVNDNKKFYPLRMAEKDCLNTIDLFFYEQDGASHYSLIKSFTRLVESQITSSKSGSFYICKKCFTHFTKYELLQKHITYCSSNETVSVKMPPQNTMLGFKNYHKQLPIPFVVYADFECFTKPINTCSPNPEKSYNYKYQKHEPSGFCFYIK</sequence>
<dbReference type="Proteomes" id="UP001159405">
    <property type="component" value="Unassembled WGS sequence"/>
</dbReference>